<dbReference type="Pfam" id="PF00561">
    <property type="entry name" value="Abhydrolase_1"/>
    <property type="match status" value="1"/>
</dbReference>
<evidence type="ECO:0000256" key="1">
    <source>
        <dbReference type="ARBA" id="ARBA00010884"/>
    </source>
</evidence>
<dbReference type="PANTHER" id="PTHR10794">
    <property type="entry name" value="ABHYDROLASE DOMAIN-CONTAINING PROTEIN"/>
    <property type="match status" value="1"/>
</dbReference>
<evidence type="ECO:0000256" key="2">
    <source>
        <dbReference type="PIRSR" id="PIRSR005211-1"/>
    </source>
</evidence>
<dbReference type="Gene3D" id="3.40.50.1820">
    <property type="entry name" value="alpha/beta hydrolase"/>
    <property type="match status" value="1"/>
</dbReference>
<proteinExistence type="inferred from homology"/>
<dbReference type="PANTHER" id="PTHR10794:SF94">
    <property type="entry name" value="ESTERASE YHET-RELATED"/>
    <property type="match status" value="1"/>
</dbReference>
<evidence type="ECO:0000313" key="4">
    <source>
        <dbReference type="EMBL" id="SMO49951.1"/>
    </source>
</evidence>
<name>A0A521BTB1_9BACT</name>
<reference evidence="4 5" key="1">
    <citation type="submission" date="2017-05" db="EMBL/GenBank/DDBJ databases">
        <authorList>
            <person name="Varghese N."/>
            <person name="Submissions S."/>
        </authorList>
    </citation>
    <scope>NUCLEOTIDE SEQUENCE [LARGE SCALE GENOMIC DNA]</scope>
    <source>
        <strain evidence="4 5">DSM 21985</strain>
    </source>
</reference>
<organism evidence="4 5">
    <name type="scientific">Gracilimonas mengyeensis</name>
    <dbReference type="NCBI Taxonomy" id="1302730"/>
    <lineage>
        <taxon>Bacteria</taxon>
        <taxon>Pseudomonadati</taxon>
        <taxon>Balneolota</taxon>
        <taxon>Balneolia</taxon>
        <taxon>Balneolales</taxon>
        <taxon>Balneolaceae</taxon>
        <taxon>Gracilimonas</taxon>
    </lineage>
</organism>
<dbReference type="InterPro" id="IPR000073">
    <property type="entry name" value="AB_hydrolase_1"/>
</dbReference>
<evidence type="ECO:0000313" key="5">
    <source>
        <dbReference type="Proteomes" id="UP000317557"/>
    </source>
</evidence>
<keyword evidence="5" id="KW-1185">Reference proteome</keyword>
<feature type="domain" description="AB hydrolase-1" evidence="3">
    <location>
        <begin position="69"/>
        <end position="306"/>
    </location>
</feature>
<dbReference type="InterPro" id="IPR050960">
    <property type="entry name" value="AB_hydrolase_4_sf"/>
</dbReference>
<feature type="active site" description="Charge relay system" evidence="2">
    <location>
        <position position="299"/>
    </location>
</feature>
<dbReference type="RefSeq" id="WP_142453469.1">
    <property type="nucleotide sequence ID" value="NZ_FXTP01000003.1"/>
</dbReference>
<sequence>MGTQVTEKKSQRIRETFQPVWWAWNTHVHTIVPSQFGKVEKPDVRRLEIDTPDGDFLEIDICEGEPEKPVVALFHGLEGSSERYYIRNLMKVLKEKGIGSAALNFRGCGSRLNRQPRFYHSGETDDYRFFFDWLKQRYPDNAMYAVGYSLGGNALVKYLGEEGFKSQVERAVAVSPPYDLKAGSINLHHGFNRVYEINFLKTLVEKLENKRREFPDLPSFNGDSVYEFDDQVTAPIHGFEDADDYYHQSASMHFFEEVKTDLLIIHSKVDPLCPIQYAPLKEMKSNPYITTCFTEEGGHVGFLSDPPGWTFRVISEWLEDGE</sequence>
<dbReference type="SUPFAM" id="SSF53474">
    <property type="entry name" value="alpha/beta-Hydrolases"/>
    <property type="match status" value="1"/>
</dbReference>
<dbReference type="InterPro" id="IPR012020">
    <property type="entry name" value="ABHD4"/>
</dbReference>
<feature type="active site" description="Charge relay system" evidence="2">
    <location>
        <position position="270"/>
    </location>
</feature>
<accession>A0A521BTB1</accession>
<dbReference type="PIRSF" id="PIRSF005211">
    <property type="entry name" value="Ab_hydro_YheT"/>
    <property type="match status" value="1"/>
</dbReference>
<comment type="similarity">
    <text evidence="1">Belongs to the AB hydrolase superfamily. AB hydrolase 4 family.</text>
</comment>
<protein>
    <recommendedName>
        <fullName evidence="3">AB hydrolase-1 domain-containing protein</fullName>
    </recommendedName>
</protein>
<gene>
    <name evidence="4" type="ORF">SAMN06265219_10331</name>
</gene>
<evidence type="ECO:0000259" key="3">
    <source>
        <dbReference type="Pfam" id="PF00561"/>
    </source>
</evidence>
<dbReference type="InterPro" id="IPR029058">
    <property type="entry name" value="AB_hydrolase_fold"/>
</dbReference>
<dbReference type="EMBL" id="FXTP01000003">
    <property type="protein sequence ID" value="SMO49951.1"/>
    <property type="molecule type" value="Genomic_DNA"/>
</dbReference>
<feature type="active site" description="Charge relay system" evidence="2">
    <location>
        <position position="149"/>
    </location>
</feature>
<dbReference type="Proteomes" id="UP000317557">
    <property type="component" value="Unassembled WGS sequence"/>
</dbReference>
<dbReference type="GO" id="GO:0047372">
    <property type="term" value="F:monoacylglycerol lipase activity"/>
    <property type="evidence" value="ECO:0007669"/>
    <property type="project" value="TreeGrafter"/>
</dbReference>
<dbReference type="OrthoDB" id="332676at2"/>
<dbReference type="GO" id="GO:0034338">
    <property type="term" value="F:short-chain carboxylesterase activity"/>
    <property type="evidence" value="ECO:0007669"/>
    <property type="project" value="TreeGrafter"/>
</dbReference>
<dbReference type="AlphaFoldDB" id="A0A521BTB1"/>